<dbReference type="GO" id="GO:0005829">
    <property type="term" value="C:cytosol"/>
    <property type="evidence" value="ECO:0007669"/>
    <property type="project" value="TreeGrafter"/>
</dbReference>
<feature type="transmembrane region" description="Helical" evidence="4">
    <location>
        <begin position="174"/>
        <end position="207"/>
    </location>
</feature>
<dbReference type="GO" id="GO:0006298">
    <property type="term" value="P:mismatch repair"/>
    <property type="evidence" value="ECO:0007669"/>
    <property type="project" value="InterPro"/>
</dbReference>
<organism evidence="6 7">
    <name type="scientific">Fusicatenibacter faecihominis</name>
    <dbReference type="NCBI Taxonomy" id="2881276"/>
    <lineage>
        <taxon>Bacteria</taxon>
        <taxon>Bacillati</taxon>
        <taxon>Bacillota</taxon>
        <taxon>Clostridia</taxon>
        <taxon>Lachnospirales</taxon>
        <taxon>Lachnospiraceae</taxon>
        <taxon>Fusicatenibacter</taxon>
    </lineage>
</organism>
<evidence type="ECO:0000313" key="6">
    <source>
        <dbReference type="EMBL" id="MCC2188459.1"/>
    </source>
</evidence>
<evidence type="ECO:0000256" key="4">
    <source>
        <dbReference type="SAM" id="Phobius"/>
    </source>
</evidence>
<dbReference type="InterPro" id="IPR045076">
    <property type="entry name" value="MutS"/>
</dbReference>
<dbReference type="Proteomes" id="UP001197875">
    <property type="component" value="Unassembled WGS sequence"/>
</dbReference>
<comment type="caution">
    <text evidence="6">The sequence shown here is derived from an EMBL/GenBank/DDBJ whole genome shotgun (WGS) entry which is preliminary data.</text>
</comment>
<dbReference type="SUPFAM" id="SSF52540">
    <property type="entry name" value="P-loop containing nucleoside triphosphate hydrolases"/>
    <property type="match status" value="1"/>
</dbReference>
<dbReference type="Gene3D" id="3.40.50.300">
    <property type="entry name" value="P-loop containing nucleotide triphosphate hydrolases"/>
    <property type="match status" value="1"/>
</dbReference>
<evidence type="ECO:0000256" key="1">
    <source>
        <dbReference type="ARBA" id="ARBA00022741"/>
    </source>
</evidence>
<dbReference type="PANTHER" id="PTHR11361">
    <property type="entry name" value="DNA MISMATCH REPAIR PROTEIN MUTS FAMILY MEMBER"/>
    <property type="match status" value="1"/>
</dbReference>
<keyword evidence="3" id="KW-0238">DNA-binding</keyword>
<dbReference type="GO" id="GO:0005524">
    <property type="term" value="F:ATP binding"/>
    <property type="evidence" value="ECO:0007669"/>
    <property type="project" value="UniProtKB-KW"/>
</dbReference>
<evidence type="ECO:0000256" key="3">
    <source>
        <dbReference type="ARBA" id="ARBA00023125"/>
    </source>
</evidence>
<keyword evidence="4" id="KW-1133">Transmembrane helix</keyword>
<dbReference type="InterPro" id="IPR027417">
    <property type="entry name" value="P-loop_NTPase"/>
</dbReference>
<dbReference type="GO" id="GO:0140664">
    <property type="term" value="F:ATP-dependent DNA damage sensor activity"/>
    <property type="evidence" value="ECO:0007669"/>
    <property type="project" value="InterPro"/>
</dbReference>
<keyword evidence="2" id="KW-0067">ATP-binding</keyword>
<keyword evidence="7" id="KW-1185">Reference proteome</keyword>
<dbReference type="PANTHER" id="PTHR11361:SF152">
    <property type="entry name" value="DNA MISMATCH REPAIR PROTEIN"/>
    <property type="match status" value="1"/>
</dbReference>
<keyword evidence="4" id="KW-0812">Transmembrane</keyword>
<dbReference type="RefSeq" id="WP_227614043.1">
    <property type="nucleotide sequence ID" value="NZ_JAJEPR010000002.1"/>
</dbReference>
<protein>
    <recommendedName>
        <fullName evidence="5">DNA mismatch repair proteins mutS family domain-containing protein</fullName>
    </recommendedName>
</protein>
<keyword evidence="1" id="KW-0547">Nucleotide-binding</keyword>
<evidence type="ECO:0000313" key="7">
    <source>
        <dbReference type="Proteomes" id="UP001197875"/>
    </source>
</evidence>
<dbReference type="SMART" id="SM00534">
    <property type="entry name" value="MUTSac"/>
    <property type="match status" value="1"/>
</dbReference>
<dbReference type="Pfam" id="PF00488">
    <property type="entry name" value="MutS_V"/>
    <property type="match status" value="1"/>
</dbReference>
<accession>A0AAE3J4P3</accession>
<feature type="domain" description="DNA mismatch repair proteins mutS family" evidence="5">
    <location>
        <begin position="371"/>
        <end position="556"/>
    </location>
</feature>
<evidence type="ECO:0000259" key="5">
    <source>
        <dbReference type="SMART" id="SM00534"/>
    </source>
</evidence>
<dbReference type="InterPro" id="IPR000432">
    <property type="entry name" value="DNA_mismatch_repair_MutS_C"/>
</dbReference>
<dbReference type="AlphaFoldDB" id="A0AAE3J4P3"/>
<keyword evidence="4" id="KW-0472">Membrane</keyword>
<gene>
    <name evidence="6" type="ORF">LKD71_01245</name>
</gene>
<evidence type="ECO:0000256" key="2">
    <source>
        <dbReference type="ARBA" id="ARBA00022840"/>
    </source>
</evidence>
<dbReference type="GO" id="GO:0030983">
    <property type="term" value="F:mismatched DNA binding"/>
    <property type="evidence" value="ECO:0007669"/>
    <property type="project" value="InterPro"/>
</dbReference>
<dbReference type="EMBL" id="JAJEPR010000002">
    <property type="protein sequence ID" value="MCC2188459.1"/>
    <property type="molecule type" value="Genomic_DNA"/>
</dbReference>
<proteinExistence type="predicted"/>
<sequence length="569" mass="65292">MNVNSDNRTIAFLLILGFIAFAAFAVWETCKSRKRVFGKIRKTYGQWPEREYSMEEFDAISHYYVHRKKEGLPVIDDITWNDLDMDRIFMLLNHTWSCIGESYLYCLLRMPAMEEETLKERNRLIEYFRTHPEAREKMEYRFARIGKTGSQSMFDYIYNLAELKPEAVWPEFVWIIAVVVSFGSIFINAAFGVLLFLAVMFGSWYYYYRKKKRIEPFLRSCSCLIQILKESESFGKIDAPELKNYQEKIVQAGKLLRKLKRSTHFVVGGNAGENGELTKVFFDYINYTFHLDLIEFNTVIRELAAHMDDLEGLIDAVGALECATALASFRTLAEGSYCIPELKKGGRTSLSCENVFHPLIPDPVKNSITAERGVLLTGSNASGKSTFLKTVAVNAILAQTIDTCMADSWKGNFFRICTSMALRDDLAGKESYFIVEIKSLKRILNAADGKIPILCFVDEVLRGTNTVERIAASSEILESMEREDILCFAATHDIELTHILEKGYDNYHFEEEVRDNDVLFNYRLFKGRAVSRNAIKLLGVMGYDPKLIEKAQNMADHFLETGEWRQEEA</sequence>
<reference evidence="6 7" key="1">
    <citation type="submission" date="2021-10" db="EMBL/GenBank/DDBJ databases">
        <title>Anaerobic single-cell dispensing facilitates the cultivation of human gut bacteria.</title>
        <authorList>
            <person name="Afrizal A."/>
        </authorList>
    </citation>
    <scope>NUCLEOTIDE SEQUENCE [LARGE SCALE GENOMIC DNA]</scope>
    <source>
        <strain evidence="6 7">CLA-AA-H277</strain>
    </source>
</reference>
<name>A0AAE3J4P3_9FIRM</name>